<reference evidence="3 5" key="2">
    <citation type="submission" date="2014-08" db="EMBL/GenBank/DDBJ databases">
        <title>Porphyromonas gulae strain:COT-052_OH3439 Genome sequencing.</title>
        <authorList>
            <person name="Wallis C."/>
            <person name="Deusch O."/>
            <person name="O'Flynn C."/>
            <person name="Davis I."/>
            <person name="Jospin G."/>
            <person name="Darling A.E."/>
            <person name="Coil D.A."/>
            <person name="Alexiev A."/>
            <person name="Horsfall A."/>
            <person name="Kirkwood N."/>
            <person name="Harris S."/>
            <person name="Eisen J.A."/>
        </authorList>
    </citation>
    <scope>NUCLEOTIDE SEQUENCE [LARGE SCALE GENOMIC DNA]</scope>
    <source>
        <strain evidence="5">COT-052 OH3439</strain>
        <strain evidence="3">COT-052_OH3439</strain>
    </source>
</reference>
<dbReference type="Proteomes" id="UP000030146">
    <property type="component" value="Unassembled WGS sequence"/>
</dbReference>
<evidence type="ECO:0000256" key="1">
    <source>
        <dbReference type="SAM" id="MobiDB-lite"/>
    </source>
</evidence>
<accession>A0A099WRA2</accession>
<evidence type="ECO:0000313" key="3">
    <source>
        <dbReference type="EMBL" id="KGN90527.1"/>
    </source>
</evidence>
<dbReference type="OrthoDB" id="1466969at2"/>
<dbReference type="RefSeq" id="WP_026292270.1">
    <property type="nucleotide sequence ID" value="NZ_CALUCC010000101.1"/>
</dbReference>
<name>A0A099WRA2_9PORP</name>
<gene>
    <name evidence="2" type="ORF">HR08_06195</name>
    <name evidence="3" type="ORF">HR15_03455</name>
</gene>
<evidence type="ECO:0000313" key="2">
    <source>
        <dbReference type="EMBL" id="KGN85332.1"/>
    </source>
</evidence>
<dbReference type="Pfam" id="PF14123">
    <property type="entry name" value="DUF4290"/>
    <property type="match status" value="1"/>
</dbReference>
<organism evidence="2 4">
    <name type="scientific">Porphyromonas gulae</name>
    <dbReference type="NCBI Taxonomy" id="111105"/>
    <lineage>
        <taxon>Bacteria</taxon>
        <taxon>Pseudomonadati</taxon>
        <taxon>Bacteroidota</taxon>
        <taxon>Bacteroidia</taxon>
        <taxon>Bacteroidales</taxon>
        <taxon>Porphyromonadaceae</taxon>
        <taxon>Porphyromonas</taxon>
    </lineage>
</organism>
<dbReference type="EMBL" id="JRAK01000054">
    <property type="protein sequence ID" value="KGN90527.1"/>
    <property type="molecule type" value="Genomic_DNA"/>
</dbReference>
<dbReference type="PATRIC" id="fig|111105.18.peg.236"/>
<evidence type="ECO:0008006" key="6">
    <source>
        <dbReference type="Google" id="ProtNLM"/>
    </source>
</evidence>
<dbReference type="AlphaFoldDB" id="A0A099WRA2"/>
<dbReference type="Proteomes" id="UP000030130">
    <property type="component" value="Unassembled WGS sequence"/>
</dbReference>
<feature type="region of interest" description="Disordered" evidence="1">
    <location>
        <begin position="181"/>
        <end position="200"/>
    </location>
</feature>
<dbReference type="InterPro" id="IPR025632">
    <property type="entry name" value="DUF4290"/>
</dbReference>
<dbReference type="eggNOG" id="ENOG502Z7I5">
    <property type="taxonomic scope" value="Bacteria"/>
</dbReference>
<keyword evidence="5" id="KW-1185">Reference proteome</keyword>
<dbReference type="GeneID" id="57240518"/>
<dbReference type="STRING" id="111105.HR09_10715"/>
<evidence type="ECO:0000313" key="4">
    <source>
        <dbReference type="Proteomes" id="UP000030130"/>
    </source>
</evidence>
<comment type="caution">
    <text evidence="2">The sequence shown here is derived from an EMBL/GenBank/DDBJ whole genome shotgun (WGS) entry which is preliminary data.</text>
</comment>
<evidence type="ECO:0000313" key="5">
    <source>
        <dbReference type="Proteomes" id="UP000030146"/>
    </source>
</evidence>
<sequence length="200" mass="23731">MNYNSKMEPLAIPEYGRNIQNMVNYCMTIDDRDERNRCAQTIITIMGNMFPERRENGETKHILWDHLAIMSGFKLDIDYPMEIISPEMLERRPKAVSYSANDIVYRHYGHLIQEMILKACAMEQGEERHALELLIANQMKRSYLTWNKDTVDDYKIFKDLYELSEGRIELTEENCRLTIPNASDRKDNNNAKRNKVFRRK</sequence>
<reference evidence="2 4" key="1">
    <citation type="submission" date="2014-08" db="EMBL/GenBank/DDBJ databases">
        <title>Porphyromonas gulae strain:COT-052_OH1451 Genome sequencing.</title>
        <authorList>
            <person name="Wallis C."/>
            <person name="Deusch O."/>
            <person name="O'Flynn C."/>
            <person name="Davis I."/>
            <person name="Jospin G."/>
            <person name="Darling A.E."/>
            <person name="Coil D.A."/>
            <person name="Alexiev A."/>
            <person name="Horsfall A."/>
            <person name="Kirkwood N."/>
            <person name="Harris S."/>
            <person name="Eisen J.A."/>
        </authorList>
    </citation>
    <scope>NUCLEOTIDE SEQUENCE [LARGE SCALE GENOMIC DNA]</scope>
    <source>
        <strain evidence="4">COT-052 OH1451</strain>
        <strain evidence="2">COT-052_OH1451</strain>
    </source>
</reference>
<protein>
    <recommendedName>
        <fullName evidence="6">Methionyl-tRNA formyltransferase</fullName>
    </recommendedName>
</protein>
<dbReference type="EMBL" id="JRAI01000057">
    <property type="protein sequence ID" value="KGN85332.1"/>
    <property type="molecule type" value="Genomic_DNA"/>
</dbReference>
<proteinExistence type="predicted"/>